<dbReference type="Pfam" id="PF07722">
    <property type="entry name" value="Peptidase_C26"/>
    <property type="match status" value="1"/>
</dbReference>
<dbReference type="PANTHER" id="PTHR43235:SF1">
    <property type="entry name" value="GLUTAMINE AMIDOTRANSFERASE PB2B2.05-RELATED"/>
    <property type="match status" value="1"/>
</dbReference>
<keyword evidence="1" id="KW-0808">Transferase</keyword>
<name>A0A2X4W531_LEDLE</name>
<keyword evidence="1" id="KW-0315">Glutamine amidotransferase</keyword>
<dbReference type="STRING" id="1348624.GCA_001591545_01220"/>
<dbReference type="GO" id="GO:0006598">
    <property type="term" value="P:polyamine catabolic process"/>
    <property type="evidence" value="ECO:0007669"/>
    <property type="project" value="TreeGrafter"/>
</dbReference>
<dbReference type="EMBL" id="LS483476">
    <property type="protein sequence ID" value="SQI58221.1"/>
    <property type="molecule type" value="Genomic_DNA"/>
</dbReference>
<dbReference type="GO" id="GO:0016757">
    <property type="term" value="F:glycosyltransferase activity"/>
    <property type="evidence" value="ECO:0007669"/>
    <property type="project" value="UniProtKB-KW"/>
</dbReference>
<keyword evidence="2" id="KW-1185">Reference proteome</keyword>
<dbReference type="InterPro" id="IPR044668">
    <property type="entry name" value="PuuD-like"/>
</dbReference>
<proteinExistence type="predicted"/>
<dbReference type="Gene3D" id="3.40.50.880">
    <property type="match status" value="1"/>
</dbReference>
<organism evidence="1 2">
    <name type="scientific">Lederbergia lenta</name>
    <name type="common">Bacillus lentus</name>
    <dbReference type="NCBI Taxonomy" id="1467"/>
    <lineage>
        <taxon>Bacteria</taxon>
        <taxon>Bacillati</taxon>
        <taxon>Bacillota</taxon>
        <taxon>Bacilli</taxon>
        <taxon>Bacillales</taxon>
        <taxon>Bacillaceae</taxon>
        <taxon>Lederbergia</taxon>
    </lineage>
</organism>
<reference evidence="1 2" key="1">
    <citation type="submission" date="2018-06" db="EMBL/GenBank/DDBJ databases">
        <authorList>
            <consortium name="Pathogen Informatics"/>
            <person name="Doyle S."/>
        </authorList>
    </citation>
    <scope>NUCLEOTIDE SEQUENCE [LARGE SCALE GENOMIC DNA]</scope>
    <source>
        <strain evidence="1 2">NCTC4824</strain>
    </source>
</reference>
<dbReference type="AlphaFoldDB" id="A0A2X4W531"/>
<dbReference type="InterPro" id="IPR011697">
    <property type="entry name" value="Peptidase_C26"/>
</dbReference>
<evidence type="ECO:0000313" key="2">
    <source>
        <dbReference type="Proteomes" id="UP000249134"/>
    </source>
</evidence>
<dbReference type="KEGG" id="blen:NCTC4824_02159"/>
<dbReference type="PANTHER" id="PTHR43235">
    <property type="entry name" value="GLUTAMINE AMIDOTRANSFERASE PB2B2.05-RELATED"/>
    <property type="match status" value="1"/>
</dbReference>
<dbReference type="EC" id="2.4.2.-" evidence="1"/>
<dbReference type="SUPFAM" id="SSF52317">
    <property type="entry name" value="Class I glutamine amidotransferase-like"/>
    <property type="match status" value="1"/>
</dbReference>
<accession>A0A2X4W531</accession>
<dbReference type="PROSITE" id="PS51273">
    <property type="entry name" value="GATASE_TYPE_1"/>
    <property type="match status" value="1"/>
</dbReference>
<dbReference type="RefSeq" id="WP_066138336.1">
    <property type="nucleotide sequence ID" value="NZ_CBCSGM010000001.1"/>
</dbReference>
<protein>
    <submittedName>
        <fullName evidence="1">Glutamine amidotransferase</fullName>
        <ecNumber evidence="1">2.4.2.-</ecNumber>
    </submittedName>
</protein>
<evidence type="ECO:0000313" key="1">
    <source>
        <dbReference type="EMBL" id="SQI58221.1"/>
    </source>
</evidence>
<dbReference type="GO" id="GO:0033969">
    <property type="term" value="F:gamma-glutamyl-gamma-aminobutyrate hydrolase activity"/>
    <property type="evidence" value="ECO:0007669"/>
    <property type="project" value="TreeGrafter"/>
</dbReference>
<dbReference type="CDD" id="cd01745">
    <property type="entry name" value="GATase1_2"/>
    <property type="match status" value="1"/>
</dbReference>
<dbReference type="GO" id="GO:0005829">
    <property type="term" value="C:cytosol"/>
    <property type="evidence" value="ECO:0007669"/>
    <property type="project" value="TreeGrafter"/>
</dbReference>
<dbReference type="InterPro" id="IPR029062">
    <property type="entry name" value="Class_I_gatase-like"/>
</dbReference>
<dbReference type="Proteomes" id="UP000249134">
    <property type="component" value="Chromosome 1"/>
</dbReference>
<gene>
    <name evidence="1" type="ORF">NCTC4824_02159</name>
</gene>
<sequence length="238" mass="26491">MKNTKPIIGLTCNLEMVRNNVSFTLYLSYPEAIKKAGGIPIVLPLGNEELAETWVSMCDGILLTGGNDVHPKHYGDVPQSELGLTTPKLDESDMLIIKHARKQNKTIFGICRGSHLINVALGGTMLQDIETNVQNSLNHLDKGDRTKLKHMITIEKESILYDLVQKEELEVNSFHHQALGDLGKDLRCVATAPDGVKEAFESEDGKIMGTQFHPEELGKFNNKMHELLVLFIEKCKGE</sequence>
<keyword evidence="1" id="KW-0328">Glycosyltransferase</keyword>